<dbReference type="EnsemblPlants" id="ORUFI01G11910.1">
    <property type="protein sequence ID" value="ORUFI01G11910.1"/>
    <property type="gene ID" value="ORUFI01G11910"/>
</dbReference>
<proteinExistence type="predicted"/>
<dbReference type="Gramene" id="ORUFI01G11910.1">
    <property type="protein sequence ID" value="ORUFI01G11910.1"/>
    <property type="gene ID" value="ORUFI01G11910"/>
</dbReference>
<dbReference type="HOGENOM" id="CLU_127332_0_0_1"/>
<evidence type="ECO:0000313" key="3">
    <source>
        <dbReference type="Proteomes" id="UP000008022"/>
    </source>
</evidence>
<evidence type="ECO:0000256" key="1">
    <source>
        <dbReference type="SAM" id="MobiDB-lite"/>
    </source>
</evidence>
<reference evidence="2" key="2">
    <citation type="submission" date="2015-06" db="UniProtKB">
        <authorList>
            <consortium name="EnsemblPlants"/>
        </authorList>
    </citation>
    <scope>IDENTIFICATION</scope>
</reference>
<organism evidence="2 3">
    <name type="scientific">Oryza rufipogon</name>
    <name type="common">Brownbeard rice</name>
    <name type="synonym">Asian wild rice</name>
    <dbReference type="NCBI Taxonomy" id="4529"/>
    <lineage>
        <taxon>Eukaryota</taxon>
        <taxon>Viridiplantae</taxon>
        <taxon>Streptophyta</taxon>
        <taxon>Embryophyta</taxon>
        <taxon>Tracheophyta</taxon>
        <taxon>Spermatophyta</taxon>
        <taxon>Magnoliopsida</taxon>
        <taxon>Liliopsida</taxon>
        <taxon>Poales</taxon>
        <taxon>Poaceae</taxon>
        <taxon>BOP clade</taxon>
        <taxon>Oryzoideae</taxon>
        <taxon>Oryzeae</taxon>
        <taxon>Oryzinae</taxon>
        <taxon>Oryza</taxon>
    </lineage>
</organism>
<sequence>MSACDREREISFASFGFKRPMMGRGKSTATTANVPVMSACDREREVSFASFGLKEQRQRMCLWNVPMMECFLWVQEQRQRMCLWNVPIIEREVGVCLLWVQEQRQRMWTNARAGKSVFASKNLWFKSNGSSNGVRKDERRRRRGSNRGDGGEGSSVFASKSNGNECGQMPARASNDSGEVAVEWYAKRDIDRASEFIDRVHRGMLTDASGEQDG</sequence>
<feature type="region of interest" description="Disordered" evidence="1">
    <location>
        <begin position="129"/>
        <end position="178"/>
    </location>
</feature>
<evidence type="ECO:0000313" key="2">
    <source>
        <dbReference type="EnsemblPlants" id="ORUFI01G11910.1"/>
    </source>
</evidence>
<protein>
    <submittedName>
        <fullName evidence="2">Uncharacterized protein</fullName>
    </submittedName>
</protein>
<feature type="compositionally biased region" description="Polar residues" evidence="1">
    <location>
        <begin position="156"/>
        <end position="165"/>
    </location>
</feature>
<name>A0A0E0MUI4_ORYRU</name>
<dbReference type="OMA" id="QRMCLWN"/>
<accession>A0A0E0MUI4</accession>
<reference evidence="3" key="1">
    <citation type="submission" date="2013-06" db="EMBL/GenBank/DDBJ databases">
        <authorList>
            <person name="Zhao Q."/>
        </authorList>
    </citation>
    <scope>NUCLEOTIDE SEQUENCE</scope>
    <source>
        <strain evidence="3">cv. W1943</strain>
    </source>
</reference>
<dbReference type="Proteomes" id="UP000008022">
    <property type="component" value="Unassembled WGS sequence"/>
</dbReference>
<keyword evidence="3" id="KW-1185">Reference proteome</keyword>
<dbReference type="AlphaFoldDB" id="A0A0E0MUI4"/>